<dbReference type="InterPro" id="IPR004104">
    <property type="entry name" value="Gfo/Idh/MocA-like_OxRdtase_C"/>
</dbReference>
<accession>A0A5N6ENU2</accession>
<evidence type="ECO:0000259" key="2">
    <source>
        <dbReference type="Pfam" id="PF02894"/>
    </source>
</evidence>
<dbReference type="GO" id="GO:0000166">
    <property type="term" value="F:nucleotide binding"/>
    <property type="evidence" value="ECO:0007669"/>
    <property type="project" value="InterPro"/>
</dbReference>
<reference evidence="3 4" key="1">
    <citation type="submission" date="2019-04" db="EMBL/GenBank/DDBJ databases">
        <title>Fungal friends and foes A comparative genomics study of 23 Aspergillus species from section Flavi.</title>
        <authorList>
            <consortium name="DOE Joint Genome Institute"/>
            <person name="Kjaerbolling I."/>
            <person name="Vesth T.C."/>
            <person name="Frisvad J.C."/>
            <person name="Nybo J.L."/>
            <person name="Theobald S."/>
            <person name="Kildgaard S."/>
            <person name="Petersen T.I."/>
            <person name="Kuo A."/>
            <person name="Sato A."/>
            <person name="Lyhne E.K."/>
            <person name="Kogle M.E."/>
            <person name="Wiebenga A."/>
            <person name="Kun R.S."/>
            <person name="Lubbers R.J."/>
            <person name="Makela M.R."/>
            <person name="Barry K."/>
            <person name="Chovatia M."/>
            <person name="Clum A."/>
            <person name="Daum C."/>
            <person name="Haridas S."/>
            <person name="He G."/>
            <person name="LaButti K."/>
            <person name="Lipzen A."/>
            <person name="Mondo S."/>
            <person name="Pangilinan J."/>
            <person name="Riley R."/>
            <person name="Salamov A."/>
            <person name="Simmons B.A."/>
            <person name="Magnuson J.K."/>
            <person name="Henrissat B."/>
            <person name="Mortensen U.H."/>
            <person name="Larsen T.O."/>
            <person name="De vries R.P."/>
            <person name="Grigoriev I.V."/>
            <person name="Machida M."/>
            <person name="Baker S.E."/>
            <person name="Andersen M.R."/>
        </authorList>
    </citation>
    <scope>NUCLEOTIDE SEQUENCE [LARGE SCALE GENOMIC DNA]</scope>
    <source>
        <strain evidence="3 4">CBS 126849</strain>
    </source>
</reference>
<dbReference type="SUPFAM" id="SSF51735">
    <property type="entry name" value="NAD(P)-binding Rossmann-fold domains"/>
    <property type="match status" value="1"/>
</dbReference>
<dbReference type="Pfam" id="PF02894">
    <property type="entry name" value="GFO_IDH_MocA_C"/>
    <property type="match status" value="1"/>
</dbReference>
<dbReference type="EMBL" id="ML733442">
    <property type="protein sequence ID" value="KAB8219088.1"/>
    <property type="molecule type" value="Genomic_DNA"/>
</dbReference>
<keyword evidence="4" id="KW-1185">Reference proteome</keyword>
<evidence type="ECO:0000259" key="1">
    <source>
        <dbReference type="Pfam" id="PF01408"/>
    </source>
</evidence>
<evidence type="ECO:0008006" key="5">
    <source>
        <dbReference type="Google" id="ProtNLM"/>
    </source>
</evidence>
<organism evidence="3 4">
    <name type="scientific">Aspergillus novoparasiticus</name>
    <dbReference type="NCBI Taxonomy" id="986946"/>
    <lineage>
        <taxon>Eukaryota</taxon>
        <taxon>Fungi</taxon>
        <taxon>Dikarya</taxon>
        <taxon>Ascomycota</taxon>
        <taxon>Pezizomycotina</taxon>
        <taxon>Eurotiomycetes</taxon>
        <taxon>Eurotiomycetidae</taxon>
        <taxon>Eurotiales</taxon>
        <taxon>Aspergillaceae</taxon>
        <taxon>Aspergillus</taxon>
        <taxon>Aspergillus subgen. Circumdati</taxon>
    </lineage>
</organism>
<sequence length="337" mass="37390">MEAYSDQRLSVVVVGMGQMGHSHALAYHRNPGFQIIGLYNRSPIKNLPDALKDYPFLSSFEEALALKPNVISINTHTATHADYAMAAMESGAHVFVEKPVATTVEDAERVVRTAQQTNRKLVIGYILRHHPSWIEFIHRARQLGPPFDVKNPIVDCGVHYVDVMLQIAGSKPVQVRGMGLRLCDDIPADGQVNYGHLQVLFANGSVGWYEAGWGPMMSETAYFVKDVMGPRGSVSIVMDEKDKSSDSAGASADINSHTKTSNLRMSTVVDGRARDQLLSMEGEPDHYELCAREQQFLLEAIREDRDLTQHMNDAIQSLSIVLAADRSMRENRAIDIV</sequence>
<feature type="domain" description="Gfo/Idh/MocA-like oxidoreductase N-terminal" evidence="1">
    <location>
        <begin position="10"/>
        <end position="125"/>
    </location>
</feature>
<dbReference type="PANTHER" id="PTHR43377">
    <property type="entry name" value="BILIVERDIN REDUCTASE A"/>
    <property type="match status" value="1"/>
</dbReference>
<evidence type="ECO:0000313" key="4">
    <source>
        <dbReference type="Proteomes" id="UP000326799"/>
    </source>
</evidence>
<dbReference type="Gene3D" id="3.30.360.10">
    <property type="entry name" value="Dihydrodipicolinate Reductase, domain 2"/>
    <property type="match status" value="1"/>
</dbReference>
<dbReference type="InterPro" id="IPR036291">
    <property type="entry name" value="NAD(P)-bd_dom_sf"/>
</dbReference>
<name>A0A5N6ENU2_9EURO</name>
<protein>
    <recommendedName>
        <fullName evidence="5">Gfo/Idh/MocA-like oxidoreductase N-terminal domain-containing protein</fullName>
    </recommendedName>
</protein>
<dbReference type="InterPro" id="IPR000683">
    <property type="entry name" value="Gfo/Idh/MocA-like_OxRdtase_N"/>
</dbReference>
<dbReference type="PANTHER" id="PTHR43377:SF1">
    <property type="entry name" value="BILIVERDIN REDUCTASE A"/>
    <property type="match status" value="1"/>
</dbReference>
<dbReference type="Pfam" id="PF01408">
    <property type="entry name" value="GFO_IDH_MocA"/>
    <property type="match status" value="1"/>
</dbReference>
<evidence type="ECO:0000313" key="3">
    <source>
        <dbReference type="EMBL" id="KAB8219088.1"/>
    </source>
</evidence>
<gene>
    <name evidence="3" type="ORF">BDV33DRAFT_231793</name>
</gene>
<dbReference type="AlphaFoldDB" id="A0A5N6ENU2"/>
<proteinExistence type="predicted"/>
<dbReference type="Gene3D" id="3.40.50.720">
    <property type="entry name" value="NAD(P)-binding Rossmann-like Domain"/>
    <property type="match status" value="1"/>
</dbReference>
<dbReference type="Proteomes" id="UP000326799">
    <property type="component" value="Unassembled WGS sequence"/>
</dbReference>
<feature type="domain" description="Gfo/Idh/MocA-like oxidoreductase C-terminal" evidence="2">
    <location>
        <begin position="154"/>
        <end position="335"/>
    </location>
</feature>
<dbReference type="InterPro" id="IPR051450">
    <property type="entry name" value="Gfo/Idh/MocA_Oxidoreductases"/>
</dbReference>
<dbReference type="SUPFAM" id="SSF55347">
    <property type="entry name" value="Glyceraldehyde-3-phosphate dehydrogenase-like, C-terminal domain"/>
    <property type="match status" value="1"/>
</dbReference>